<gene>
    <name evidence="2" type="ORF">PIB30_005895</name>
</gene>
<sequence length="115" mass="13337">MAKKNVFGVLITLLMTGITIYSVIDEFHDGVRRPPSVLPGRRMPLNWKPRYQYVLEGSDLCTRKCEYFYGPPKDEALLMKCFGKCDELSQCVLRCETLFAGDKNTIEKCYKRRCK</sequence>
<keyword evidence="1" id="KW-0812">Transmembrane</keyword>
<accession>A0ABU6Q453</accession>
<keyword evidence="3" id="KW-1185">Reference proteome</keyword>
<dbReference type="EMBL" id="JASCZI010000012">
    <property type="protein sequence ID" value="MED6106613.1"/>
    <property type="molecule type" value="Genomic_DNA"/>
</dbReference>
<proteinExistence type="predicted"/>
<comment type="caution">
    <text evidence="2">The sequence shown here is derived from an EMBL/GenBank/DDBJ whole genome shotgun (WGS) entry which is preliminary data.</text>
</comment>
<evidence type="ECO:0000256" key="1">
    <source>
        <dbReference type="SAM" id="Phobius"/>
    </source>
</evidence>
<keyword evidence="1" id="KW-0472">Membrane</keyword>
<organism evidence="2 3">
    <name type="scientific">Stylosanthes scabra</name>
    <dbReference type="NCBI Taxonomy" id="79078"/>
    <lineage>
        <taxon>Eukaryota</taxon>
        <taxon>Viridiplantae</taxon>
        <taxon>Streptophyta</taxon>
        <taxon>Embryophyta</taxon>
        <taxon>Tracheophyta</taxon>
        <taxon>Spermatophyta</taxon>
        <taxon>Magnoliopsida</taxon>
        <taxon>eudicotyledons</taxon>
        <taxon>Gunneridae</taxon>
        <taxon>Pentapetalae</taxon>
        <taxon>rosids</taxon>
        <taxon>fabids</taxon>
        <taxon>Fabales</taxon>
        <taxon>Fabaceae</taxon>
        <taxon>Papilionoideae</taxon>
        <taxon>50 kb inversion clade</taxon>
        <taxon>dalbergioids sensu lato</taxon>
        <taxon>Dalbergieae</taxon>
        <taxon>Pterocarpus clade</taxon>
        <taxon>Stylosanthes</taxon>
    </lineage>
</organism>
<evidence type="ECO:0000313" key="2">
    <source>
        <dbReference type="EMBL" id="MED6106613.1"/>
    </source>
</evidence>
<name>A0ABU6Q453_9FABA</name>
<keyword evidence="1" id="KW-1133">Transmembrane helix</keyword>
<reference evidence="2 3" key="1">
    <citation type="journal article" date="2023" name="Plants (Basel)">
        <title>Bridging the Gap: Combining Genomics and Transcriptomics Approaches to Understand Stylosanthes scabra, an Orphan Legume from the Brazilian Caatinga.</title>
        <authorList>
            <person name="Ferreira-Neto J.R.C."/>
            <person name="da Silva M.D."/>
            <person name="Binneck E."/>
            <person name="de Melo N.F."/>
            <person name="da Silva R.H."/>
            <person name="de Melo A.L.T.M."/>
            <person name="Pandolfi V."/>
            <person name="Bustamante F.O."/>
            <person name="Brasileiro-Vidal A.C."/>
            <person name="Benko-Iseppon A.M."/>
        </authorList>
    </citation>
    <scope>NUCLEOTIDE SEQUENCE [LARGE SCALE GENOMIC DNA]</scope>
    <source>
        <tissue evidence="2">Leaves</tissue>
    </source>
</reference>
<protein>
    <submittedName>
        <fullName evidence="2">Uncharacterized protein</fullName>
    </submittedName>
</protein>
<evidence type="ECO:0000313" key="3">
    <source>
        <dbReference type="Proteomes" id="UP001341840"/>
    </source>
</evidence>
<feature type="transmembrane region" description="Helical" evidence="1">
    <location>
        <begin position="6"/>
        <end position="24"/>
    </location>
</feature>
<dbReference type="Proteomes" id="UP001341840">
    <property type="component" value="Unassembled WGS sequence"/>
</dbReference>